<protein>
    <submittedName>
        <fullName evidence="1">Uncharacterized protein</fullName>
    </submittedName>
</protein>
<proteinExistence type="predicted"/>
<name>A0A645G5F9_9ZZZZ</name>
<sequence length="169" mass="17768">MAHQAVVLNAAAVVGQGDHAGAFQGADRRHFHTFEAFGHAAGGQHLDHAALLGAAAQIFDRPGGVGGGAGVGHGHNRGKAARGGGHGAGGDGFRGRIARLPEMDVQINESRRHHPALEVDHFRIAQRSGIGHMPVAYAQVAHRVDVAHRIDQTAIFQQIFLHDTIPVLP</sequence>
<gene>
    <name evidence="1" type="ORF">SDC9_166610</name>
</gene>
<dbReference type="AlphaFoldDB" id="A0A645G5F9"/>
<comment type="caution">
    <text evidence="1">The sequence shown here is derived from an EMBL/GenBank/DDBJ whole genome shotgun (WGS) entry which is preliminary data.</text>
</comment>
<accession>A0A645G5F9</accession>
<dbReference type="EMBL" id="VSSQ01066760">
    <property type="protein sequence ID" value="MPN19243.1"/>
    <property type="molecule type" value="Genomic_DNA"/>
</dbReference>
<organism evidence="1">
    <name type="scientific">bioreactor metagenome</name>
    <dbReference type="NCBI Taxonomy" id="1076179"/>
    <lineage>
        <taxon>unclassified sequences</taxon>
        <taxon>metagenomes</taxon>
        <taxon>ecological metagenomes</taxon>
    </lineage>
</organism>
<evidence type="ECO:0000313" key="1">
    <source>
        <dbReference type="EMBL" id="MPN19243.1"/>
    </source>
</evidence>
<reference evidence="1" key="1">
    <citation type="submission" date="2019-08" db="EMBL/GenBank/DDBJ databases">
        <authorList>
            <person name="Kucharzyk K."/>
            <person name="Murdoch R.W."/>
            <person name="Higgins S."/>
            <person name="Loffler F."/>
        </authorList>
    </citation>
    <scope>NUCLEOTIDE SEQUENCE</scope>
</reference>